<keyword evidence="2" id="KW-1185">Reference proteome</keyword>
<gene>
    <name evidence="1" type="ORF">BV25DRAFT_1836202</name>
</gene>
<protein>
    <submittedName>
        <fullName evidence="1">Uncharacterized protein</fullName>
    </submittedName>
</protein>
<accession>A0ACB8TA11</accession>
<sequence>MHLNNVFALHCVQILVQDVESLAEHRSYIQHRFQTSVAVHCMRKGRATSLHPLATSDFNEGNTAENAKVLDDLLINQLALSKEEVEKMLVVVGGNQSTVEKLRTLKKFLASCPHGYSRYGWVLPLIQLWHMGWADLERVLSTHWGVSQGNDLSSFSSVNNILGRKVKDVKRPDYYPALHLVVDTLRVDVLDCWRDSMLHYEFQCAIADGDIGCAMNVMASVELTHGDGLNKYSNELLELTCNFEFEYSSALQTLIKNNWLCNLSGIDGYLEDKGGSHRRNKKEAAAKELRRNMAEHGVNTFRSGRTTRYIAQDDFLGGYNWLSANNEKKIKDFINRTLRDAGNIHADEDVASDVSVPTASAADTSAAPMPSMLIGGELVDGEELFQSWDGDESDSEDEGNLYMQNPVATTKRTVIISDKTIE</sequence>
<proteinExistence type="predicted"/>
<name>A0ACB8TA11_9AGAM</name>
<evidence type="ECO:0000313" key="1">
    <source>
        <dbReference type="EMBL" id="KAI0065339.1"/>
    </source>
</evidence>
<dbReference type="EMBL" id="MU277195">
    <property type="protein sequence ID" value="KAI0065339.1"/>
    <property type="molecule type" value="Genomic_DNA"/>
</dbReference>
<comment type="caution">
    <text evidence="1">The sequence shown here is derived from an EMBL/GenBank/DDBJ whole genome shotgun (WGS) entry which is preliminary data.</text>
</comment>
<dbReference type="Proteomes" id="UP000814140">
    <property type="component" value="Unassembled WGS sequence"/>
</dbReference>
<reference evidence="1" key="1">
    <citation type="submission" date="2021-03" db="EMBL/GenBank/DDBJ databases">
        <authorList>
            <consortium name="DOE Joint Genome Institute"/>
            <person name="Ahrendt S."/>
            <person name="Looney B.P."/>
            <person name="Miyauchi S."/>
            <person name="Morin E."/>
            <person name="Drula E."/>
            <person name="Courty P.E."/>
            <person name="Chicoki N."/>
            <person name="Fauchery L."/>
            <person name="Kohler A."/>
            <person name="Kuo A."/>
            <person name="Labutti K."/>
            <person name="Pangilinan J."/>
            <person name="Lipzen A."/>
            <person name="Riley R."/>
            <person name="Andreopoulos W."/>
            <person name="He G."/>
            <person name="Johnson J."/>
            <person name="Barry K.W."/>
            <person name="Grigoriev I.V."/>
            <person name="Nagy L."/>
            <person name="Hibbett D."/>
            <person name="Henrissat B."/>
            <person name="Matheny P.B."/>
            <person name="Labbe J."/>
            <person name="Martin F."/>
        </authorList>
    </citation>
    <scope>NUCLEOTIDE SEQUENCE</scope>
    <source>
        <strain evidence="1">HHB10654</strain>
    </source>
</reference>
<organism evidence="1 2">
    <name type="scientific">Artomyces pyxidatus</name>
    <dbReference type="NCBI Taxonomy" id="48021"/>
    <lineage>
        <taxon>Eukaryota</taxon>
        <taxon>Fungi</taxon>
        <taxon>Dikarya</taxon>
        <taxon>Basidiomycota</taxon>
        <taxon>Agaricomycotina</taxon>
        <taxon>Agaricomycetes</taxon>
        <taxon>Russulales</taxon>
        <taxon>Auriscalpiaceae</taxon>
        <taxon>Artomyces</taxon>
    </lineage>
</organism>
<reference evidence="1" key="2">
    <citation type="journal article" date="2022" name="New Phytol.">
        <title>Evolutionary transition to the ectomycorrhizal habit in the genomes of a hyperdiverse lineage of mushroom-forming fungi.</title>
        <authorList>
            <person name="Looney B."/>
            <person name="Miyauchi S."/>
            <person name="Morin E."/>
            <person name="Drula E."/>
            <person name="Courty P.E."/>
            <person name="Kohler A."/>
            <person name="Kuo A."/>
            <person name="LaButti K."/>
            <person name="Pangilinan J."/>
            <person name="Lipzen A."/>
            <person name="Riley R."/>
            <person name="Andreopoulos W."/>
            <person name="He G."/>
            <person name="Johnson J."/>
            <person name="Nolan M."/>
            <person name="Tritt A."/>
            <person name="Barry K.W."/>
            <person name="Grigoriev I.V."/>
            <person name="Nagy L.G."/>
            <person name="Hibbett D."/>
            <person name="Henrissat B."/>
            <person name="Matheny P.B."/>
            <person name="Labbe J."/>
            <person name="Martin F.M."/>
        </authorList>
    </citation>
    <scope>NUCLEOTIDE SEQUENCE</scope>
    <source>
        <strain evidence="1">HHB10654</strain>
    </source>
</reference>
<evidence type="ECO:0000313" key="2">
    <source>
        <dbReference type="Proteomes" id="UP000814140"/>
    </source>
</evidence>